<dbReference type="PANTHER" id="PTHR33695:SF1">
    <property type="entry name" value="LIPOPROTEIN SIGNAL PEPTIDASE"/>
    <property type="match status" value="1"/>
</dbReference>
<dbReference type="Pfam" id="PF01252">
    <property type="entry name" value="Peptidase_A8"/>
    <property type="match status" value="1"/>
</dbReference>
<gene>
    <name evidence="8" type="ORF">MNB_SV-15-1431</name>
</gene>
<evidence type="ECO:0000256" key="3">
    <source>
        <dbReference type="ARBA" id="ARBA00022692"/>
    </source>
</evidence>
<dbReference type="PROSITE" id="PS00855">
    <property type="entry name" value="SPASE_II"/>
    <property type="match status" value="1"/>
</dbReference>
<keyword evidence="1" id="KW-1003">Cell membrane</keyword>
<dbReference type="GO" id="GO:0004190">
    <property type="term" value="F:aspartic-type endopeptidase activity"/>
    <property type="evidence" value="ECO:0007669"/>
    <property type="project" value="UniProtKB-EC"/>
</dbReference>
<evidence type="ECO:0000256" key="1">
    <source>
        <dbReference type="ARBA" id="ARBA00022475"/>
    </source>
</evidence>
<evidence type="ECO:0000256" key="6">
    <source>
        <dbReference type="ARBA" id="ARBA00023136"/>
    </source>
</evidence>
<keyword evidence="8" id="KW-0449">Lipoprotein</keyword>
<dbReference type="HAMAP" id="MF_00161">
    <property type="entry name" value="LspA"/>
    <property type="match status" value="1"/>
</dbReference>
<evidence type="ECO:0000256" key="2">
    <source>
        <dbReference type="ARBA" id="ARBA00022670"/>
    </source>
</evidence>
<dbReference type="PRINTS" id="PR00781">
    <property type="entry name" value="LIPOSIGPTASE"/>
</dbReference>
<evidence type="ECO:0000313" key="8">
    <source>
        <dbReference type="EMBL" id="SHO80178.1"/>
    </source>
</evidence>
<proteinExistence type="inferred from homology"/>
<feature type="transmembrane region" description="Helical" evidence="7">
    <location>
        <begin position="119"/>
        <end position="143"/>
    </location>
</feature>
<dbReference type="NCBIfam" id="TIGR00077">
    <property type="entry name" value="lspA"/>
    <property type="match status" value="1"/>
</dbReference>
<dbReference type="AlphaFoldDB" id="A0A1W1EH37"/>
<name>A0A1W1EH37_9ZZZZ</name>
<protein>
    <submittedName>
        <fullName evidence="8">Lipoprotein signal peptidase</fullName>
        <ecNumber evidence="8">3.4.23.36</ecNumber>
    </submittedName>
</protein>
<keyword evidence="3 7" id="KW-0812">Transmembrane</keyword>
<accession>A0A1W1EH37</accession>
<evidence type="ECO:0000256" key="5">
    <source>
        <dbReference type="ARBA" id="ARBA00022989"/>
    </source>
</evidence>
<dbReference type="PANTHER" id="PTHR33695">
    <property type="entry name" value="LIPOPROTEIN SIGNAL PEPTIDASE"/>
    <property type="match status" value="1"/>
</dbReference>
<reference evidence="8" key="1">
    <citation type="submission" date="2016-10" db="EMBL/GenBank/DDBJ databases">
        <authorList>
            <person name="de Groot N.N."/>
        </authorList>
    </citation>
    <scope>NUCLEOTIDE SEQUENCE</scope>
</reference>
<keyword evidence="6 7" id="KW-0472">Membrane</keyword>
<organism evidence="8">
    <name type="scientific">hydrothermal vent metagenome</name>
    <dbReference type="NCBI Taxonomy" id="652676"/>
    <lineage>
        <taxon>unclassified sequences</taxon>
        <taxon>metagenomes</taxon>
        <taxon>ecological metagenomes</taxon>
    </lineage>
</organism>
<dbReference type="EC" id="3.4.23.36" evidence="8"/>
<dbReference type="GO" id="GO:0016020">
    <property type="term" value="C:membrane"/>
    <property type="evidence" value="ECO:0007669"/>
    <property type="project" value="InterPro"/>
</dbReference>
<feature type="transmembrane region" description="Helical" evidence="7">
    <location>
        <begin position="83"/>
        <end position="99"/>
    </location>
</feature>
<sequence length="149" mass="17131">MSRVLTIFFLALIGTFIIDQNIKDLFVNGFFWDSDCISLELHYNKGVAFSMFASLGEYVKWLQISIITFVIGYIFYDGVIKKFPFAFGLLAGGAIGNIYDRFIHKGVVDFVAWHCGFDFAIFNYADIMIDIAILWILIGSWIVEKRLKR</sequence>
<evidence type="ECO:0000256" key="4">
    <source>
        <dbReference type="ARBA" id="ARBA00022801"/>
    </source>
</evidence>
<evidence type="ECO:0000256" key="7">
    <source>
        <dbReference type="SAM" id="Phobius"/>
    </source>
</evidence>
<keyword evidence="4 8" id="KW-0378">Hydrolase</keyword>
<feature type="transmembrane region" description="Helical" evidence="7">
    <location>
        <begin position="58"/>
        <end position="76"/>
    </location>
</feature>
<dbReference type="InterPro" id="IPR001872">
    <property type="entry name" value="Peptidase_A8"/>
</dbReference>
<keyword evidence="5 7" id="KW-1133">Transmembrane helix</keyword>
<keyword evidence="2" id="KW-0645">Protease</keyword>
<dbReference type="EMBL" id="FRYL01000001">
    <property type="protein sequence ID" value="SHO80178.1"/>
    <property type="molecule type" value="Genomic_DNA"/>
</dbReference>
<dbReference type="GO" id="GO:0006508">
    <property type="term" value="P:proteolysis"/>
    <property type="evidence" value="ECO:0007669"/>
    <property type="project" value="UniProtKB-KW"/>
</dbReference>